<dbReference type="SMART" id="SM00666">
    <property type="entry name" value="PB1"/>
    <property type="match status" value="1"/>
</dbReference>
<feature type="region of interest" description="Disordered" evidence="5">
    <location>
        <begin position="726"/>
        <end position="800"/>
    </location>
</feature>
<keyword evidence="9" id="KW-1185">Reference proteome</keyword>
<dbReference type="SUPFAM" id="SSF54277">
    <property type="entry name" value="CAD &amp; PB1 domains"/>
    <property type="match status" value="1"/>
</dbReference>
<evidence type="ECO:0000256" key="4">
    <source>
        <dbReference type="ARBA" id="ARBA00023242"/>
    </source>
</evidence>
<dbReference type="InterPro" id="IPR045012">
    <property type="entry name" value="NLP"/>
</dbReference>
<dbReference type="InterPro" id="IPR000270">
    <property type="entry name" value="PB1_dom"/>
</dbReference>
<dbReference type="InterPro" id="IPR003035">
    <property type="entry name" value="RWP-RK_dom"/>
</dbReference>
<dbReference type="Pfam" id="PF22922">
    <property type="entry name" value="GAF_NLP"/>
    <property type="match status" value="2"/>
</dbReference>
<keyword evidence="3" id="KW-0804">Transcription</keyword>
<evidence type="ECO:0000256" key="1">
    <source>
        <dbReference type="ARBA" id="ARBA00023015"/>
    </source>
</evidence>
<accession>A0A9Q1GS24</accession>
<keyword evidence="4" id="KW-0539">Nucleus</keyword>
<evidence type="ECO:0000256" key="5">
    <source>
        <dbReference type="SAM" id="MobiDB-lite"/>
    </source>
</evidence>
<organism evidence="8 9">
    <name type="scientific">Carnegiea gigantea</name>
    <dbReference type="NCBI Taxonomy" id="171969"/>
    <lineage>
        <taxon>Eukaryota</taxon>
        <taxon>Viridiplantae</taxon>
        <taxon>Streptophyta</taxon>
        <taxon>Embryophyta</taxon>
        <taxon>Tracheophyta</taxon>
        <taxon>Spermatophyta</taxon>
        <taxon>Magnoliopsida</taxon>
        <taxon>eudicotyledons</taxon>
        <taxon>Gunneridae</taxon>
        <taxon>Pentapetalae</taxon>
        <taxon>Caryophyllales</taxon>
        <taxon>Cactineae</taxon>
        <taxon>Cactaceae</taxon>
        <taxon>Cactoideae</taxon>
        <taxon>Echinocereeae</taxon>
        <taxon>Carnegiea</taxon>
    </lineage>
</organism>
<dbReference type="PANTHER" id="PTHR32002">
    <property type="entry name" value="PROTEIN NLP8"/>
    <property type="match status" value="1"/>
</dbReference>
<dbReference type="Pfam" id="PF02042">
    <property type="entry name" value="RWP-RK"/>
    <property type="match status" value="1"/>
</dbReference>
<evidence type="ECO:0000259" key="6">
    <source>
        <dbReference type="PROSITE" id="PS51519"/>
    </source>
</evidence>
<dbReference type="InterPro" id="IPR053793">
    <property type="entry name" value="PB1-like"/>
</dbReference>
<feature type="compositionally biased region" description="Basic residues" evidence="5">
    <location>
        <begin position="602"/>
        <end position="611"/>
    </location>
</feature>
<feature type="region of interest" description="Disordered" evidence="5">
    <location>
        <begin position="1"/>
        <end position="22"/>
    </location>
</feature>
<dbReference type="Gene3D" id="3.10.20.90">
    <property type="entry name" value="Phosphatidylinositol 3-kinase Catalytic Subunit, Chain A, domain 1"/>
    <property type="match status" value="1"/>
</dbReference>
<dbReference type="GO" id="GO:0003677">
    <property type="term" value="F:DNA binding"/>
    <property type="evidence" value="ECO:0007669"/>
    <property type="project" value="UniProtKB-KW"/>
</dbReference>
<feature type="region of interest" description="Disordered" evidence="5">
    <location>
        <begin position="583"/>
        <end position="611"/>
    </location>
</feature>
<comment type="caution">
    <text evidence="8">The sequence shown here is derived from an EMBL/GenBank/DDBJ whole genome shotgun (WGS) entry which is preliminary data.</text>
</comment>
<dbReference type="InterPro" id="IPR055081">
    <property type="entry name" value="NLP1-9_GAF"/>
</dbReference>
<evidence type="ECO:0000256" key="2">
    <source>
        <dbReference type="ARBA" id="ARBA00023125"/>
    </source>
</evidence>
<feature type="compositionally biased region" description="Basic and acidic residues" evidence="5">
    <location>
        <begin position="726"/>
        <end position="739"/>
    </location>
</feature>
<dbReference type="EMBL" id="JAKOGI010001774">
    <property type="protein sequence ID" value="KAJ8424095.1"/>
    <property type="molecule type" value="Genomic_DNA"/>
</dbReference>
<keyword evidence="2" id="KW-0238">DNA-binding</keyword>
<feature type="domain" description="RWP-RK" evidence="6">
    <location>
        <begin position="604"/>
        <end position="685"/>
    </location>
</feature>
<name>A0A9Q1GS24_9CARY</name>
<keyword evidence="1" id="KW-0805">Transcription regulation</keyword>
<dbReference type="OrthoDB" id="6270329at2759"/>
<evidence type="ECO:0000256" key="3">
    <source>
        <dbReference type="ARBA" id="ARBA00023163"/>
    </source>
</evidence>
<dbReference type="GO" id="GO:0003700">
    <property type="term" value="F:DNA-binding transcription factor activity"/>
    <property type="evidence" value="ECO:0007669"/>
    <property type="project" value="InterPro"/>
</dbReference>
<dbReference type="Pfam" id="PF00564">
    <property type="entry name" value="PB1"/>
    <property type="match status" value="1"/>
</dbReference>
<dbReference type="Proteomes" id="UP001153076">
    <property type="component" value="Unassembled WGS sequence"/>
</dbReference>
<dbReference type="InterPro" id="IPR034891">
    <property type="entry name" value="PB1_NLP"/>
</dbReference>
<feature type="region of interest" description="Disordered" evidence="5">
    <location>
        <begin position="107"/>
        <end position="145"/>
    </location>
</feature>
<evidence type="ECO:0000313" key="9">
    <source>
        <dbReference type="Proteomes" id="UP001153076"/>
    </source>
</evidence>
<evidence type="ECO:0000313" key="8">
    <source>
        <dbReference type="EMBL" id="KAJ8424095.1"/>
    </source>
</evidence>
<proteinExistence type="predicted"/>
<dbReference type="PROSITE" id="PS51519">
    <property type="entry name" value="RWP_RK"/>
    <property type="match status" value="1"/>
</dbReference>
<feature type="compositionally biased region" description="Low complexity" evidence="5">
    <location>
        <begin position="770"/>
        <end position="786"/>
    </location>
</feature>
<protein>
    <submittedName>
        <fullName evidence="8">Uncharacterized protein</fullName>
    </submittedName>
</protein>
<dbReference type="AlphaFoldDB" id="A0A9Q1GS24"/>
<feature type="compositionally biased region" description="Acidic residues" evidence="5">
    <location>
        <begin position="128"/>
        <end position="137"/>
    </location>
</feature>
<dbReference type="PANTHER" id="PTHR32002:SF35">
    <property type="entry name" value="PROTEIN NLP6"/>
    <property type="match status" value="1"/>
</dbReference>
<dbReference type="PROSITE" id="PS51745">
    <property type="entry name" value="PB1"/>
    <property type="match status" value="1"/>
</dbReference>
<gene>
    <name evidence="8" type="ORF">Cgig2_000841</name>
</gene>
<feature type="domain" description="PB1" evidence="7">
    <location>
        <begin position="907"/>
        <end position="989"/>
    </location>
</feature>
<sequence>MSEATDHHHHHQENQTGAKPALKLRERPSLVFQNQIQTAAPFSTTLMDLDFGDLDPSWPFDPIPTSPPPMSSSDQPFSPLWAFADVVNVSDAAFRISADFSRFSSSYYTTKPGKKGNPGTVPEHTEKEEEEEEEEDSDEKKQFRSEVLELTPLDNKNLELSFLIKERMTQALRYFKETTEQNQILVQVWAPKKNGNKYVLTTSGQPFVLGPHSNGLNMYRTVSQMYMFTVDGEINGTLGLPGRVFRQKLPEWTPNVQYYSSKEYPRVDYAKHYNVRGTLALPVFEPSGQSCVGVLELIMTSEKINYAPEVDKVCKALEAVNLKSSQILDHPNIQICNEGRQNALAEILEVLTEVCETYKLPLAQTWIPCRHRNVLANGGGLKKSCSSFDGSCMGQVCMSTTDVAFYVVDGHMWRFRDACAEHHLQKGQGVAGRAFSSRGLCFCGDVSKFCKIEYPLVHYARMFGLTGCFAICLRSRHTGDDEYVLEFFLPLNITDNREQHNLLDSILATMKQGLQSLMLASGKTLEEERKCMETVEVSMGDNQDLQVESKLSAKLMPEMETLNGEIKDSQPQLMMETDAENVGKSGVSGGGSLKATFADNKQRKKTSVRKRGKAEKQISLDVLQQYFAGSLKDAAKSLGVCPTTMKRICRQHGISRWPSRKINKVNRSLTKLKCVIESVQGADAAFSLTSLAPPTIPVAVGSLYWPADVSAACQQYQPITKPAERLDEGMEHPSSKPRVDGQTSGRPANERNPDQSSFSPKIRSGSRDMSSGTSTSHGSCHGSPGTESNPPKGHFIPNFHEKVGNSLDLMVQQNGVQHLPTGFSPPDAYVGTRPWEPFRGMLVEDAGSSKDLENLCPLASEAHGDEVIPEPSWTNPAGPNPVSRPSSVGAAGNDMRPRLPARQDMKSITIKATFREDIIRFRFSLSSNIVELKEEVAKRLRLEVGTFEIKYLDDDHEWVLVACDSDLEEFLDLSRSSGSHVIRLLVHDISGNLGSSCESSGDL</sequence>
<feature type="region of interest" description="Disordered" evidence="5">
    <location>
        <begin position="870"/>
        <end position="898"/>
    </location>
</feature>
<reference evidence="8" key="1">
    <citation type="submission" date="2022-04" db="EMBL/GenBank/DDBJ databases">
        <title>Carnegiea gigantea Genome sequencing and assembly v2.</title>
        <authorList>
            <person name="Copetti D."/>
            <person name="Sanderson M.J."/>
            <person name="Burquez A."/>
            <person name="Wojciechowski M.F."/>
        </authorList>
    </citation>
    <scope>NUCLEOTIDE SEQUENCE</scope>
    <source>
        <strain evidence="8">SGP5-SGP5p</strain>
        <tissue evidence="8">Aerial part</tissue>
    </source>
</reference>
<dbReference type="CDD" id="cd06407">
    <property type="entry name" value="PB1_NLP"/>
    <property type="match status" value="1"/>
</dbReference>
<evidence type="ECO:0000259" key="7">
    <source>
        <dbReference type="PROSITE" id="PS51745"/>
    </source>
</evidence>